<keyword evidence="2" id="KW-1185">Reference proteome</keyword>
<name>F8MJW3_NEUT8</name>
<accession>F8MJW3</accession>
<proteinExistence type="predicted"/>
<protein>
    <submittedName>
        <fullName evidence="1">Uncharacterized protein</fullName>
    </submittedName>
</protein>
<reference evidence="2" key="1">
    <citation type="journal article" date="2011" name="Genetics">
        <title>Massive changes in genome architecture accompany the transition to self-fertility in the filamentous fungus Neurospora tetrasperma.</title>
        <authorList>
            <person name="Ellison C.E."/>
            <person name="Stajich J.E."/>
            <person name="Jacobson D.J."/>
            <person name="Natvig D.O."/>
            <person name="Lapidus A."/>
            <person name="Foster B."/>
            <person name="Aerts A."/>
            <person name="Riley R."/>
            <person name="Lindquist E.A."/>
            <person name="Grigoriev I.V."/>
            <person name="Taylor J.W."/>
        </authorList>
    </citation>
    <scope>NUCLEOTIDE SEQUENCE [LARGE SCALE GENOMIC DNA]</scope>
    <source>
        <strain evidence="2">FGSC 2508 / P0657</strain>
    </source>
</reference>
<organism evidence="1 2">
    <name type="scientific">Neurospora tetrasperma (strain FGSC 2508 / ATCC MYA-4615 / P0657)</name>
    <dbReference type="NCBI Taxonomy" id="510951"/>
    <lineage>
        <taxon>Eukaryota</taxon>
        <taxon>Fungi</taxon>
        <taxon>Dikarya</taxon>
        <taxon>Ascomycota</taxon>
        <taxon>Pezizomycotina</taxon>
        <taxon>Sordariomycetes</taxon>
        <taxon>Sordariomycetidae</taxon>
        <taxon>Sordariales</taxon>
        <taxon>Sordariaceae</taxon>
        <taxon>Neurospora</taxon>
    </lineage>
</organism>
<dbReference type="KEGG" id="nte:NEUTE1DRAFT101021"/>
<dbReference type="OrthoDB" id="10305605at2759"/>
<evidence type="ECO:0000313" key="1">
    <source>
        <dbReference type="EMBL" id="EGO58150.1"/>
    </source>
</evidence>
<sequence>MANFGAFISTRPVAGGGAGSCPQKGCVLCQIGQVARNTSLHRRTVRHFTICVISELQEMTARRRHCYRCTRAILTVENLKWKLAKTGLMISTTQCLVTDMAFTNFMPVSWKIRVRCFYAQVWPPADIPELLLCSTVKAKRSSDSNQGISG</sequence>
<dbReference type="GeneID" id="20821718"/>
<dbReference type="VEuPathDB" id="FungiDB:NEUTE1DRAFT_101021"/>
<evidence type="ECO:0000313" key="2">
    <source>
        <dbReference type="Proteomes" id="UP000008065"/>
    </source>
</evidence>
<dbReference type="RefSeq" id="XP_009851208.1">
    <property type="nucleotide sequence ID" value="XM_009852906.1"/>
</dbReference>
<dbReference type="EMBL" id="GL891304">
    <property type="protein sequence ID" value="EGO58150.1"/>
    <property type="molecule type" value="Genomic_DNA"/>
</dbReference>
<dbReference type="AlphaFoldDB" id="F8MJW3"/>
<dbReference type="HOGENOM" id="CLU_1571086_0_0_1"/>
<dbReference type="Proteomes" id="UP000008065">
    <property type="component" value="Unassembled WGS sequence"/>
</dbReference>
<gene>
    <name evidence="1" type="ORF">NEUTE1DRAFT_101021</name>
</gene>